<reference evidence="2 3" key="1">
    <citation type="submission" date="2017-11" db="EMBL/GenBank/DDBJ databases">
        <title>De novo assembly and phasing of dikaryotic genomes from two isolates of Puccinia coronata f. sp. avenae, the causal agent of oat crown rust.</title>
        <authorList>
            <person name="Miller M.E."/>
            <person name="Zhang Y."/>
            <person name="Omidvar V."/>
            <person name="Sperschneider J."/>
            <person name="Schwessinger B."/>
            <person name="Raley C."/>
            <person name="Palmer J.M."/>
            <person name="Garnica D."/>
            <person name="Upadhyaya N."/>
            <person name="Rathjen J."/>
            <person name="Taylor J.M."/>
            <person name="Park R.F."/>
            <person name="Dodds P.N."/>
            <person name="Hirsch C.D."/>
            <person name="Kianian S.F."/>
            <person name="Figueroa M."/>
        </authorList>
    </citation>
    <scope>NUCLEOTIDE SEQUENCE [LARGE SCALE GENOMIC DNA]</scope>
    <source>
        <strain evidence="2">12NC29</strain>
    </source>
</reference>
<protein>
    <recommendedName>
        <fullName evidence="4">hAT-like transposase RNase-H fold domain-containing protein</fullName>
    </recommendedName>
</protein>
<sequence length="205" mass="22980">MEGDHSSAGLMIAKYNYILDFLKGRATDKLDPEIKFQSMSMQMIKKSTTYLDEALGCDAILIARMLHPLYQLSMFQVSFPTYHDYAQTLLQDIYDERKKEINNERKKEIEESQGPKKSAPLISSQPPSESNHRQREGKNSQLKTQTGASLGGRNISKNSPCYCPLQRITLRAQLPQQALSGVSQLPPTSADVIEEAWGSGPSRDV</sequence>
<accession>A0A2N5VS99</accession>
<dbReference type="Proteomes" id="UP000235388">
    <property type="component" value="Unassembled WGS sequence"/>
</dbReference>
<feature type="region of interest" description="Disordered" evidence="1">
    <location>
        <begin position="104"/>
        <end position="153"/>
    </location>
</feature>
<evidence type="ECO:0000313" key="2">
    <source>
        <dbReference type="EMBL" id="PLW52871.1"/>
    </source>
</evidence>
<evidence type="ECO:0000256" key="1">
    <source>
        <dbReference type="SAM" id="MobiDB-lite"/>
    </source>
</evidence>
<organism evidence="2 3">
    <name type="scientific">Puccinia coronata f. sp. avenae</name>
    <dbReference type="NCBI Taxonomy" id="200324"/>
    <lineage>
        <taxon>Eukaryota</taxon>
        <taxon>Fungi</taxon>
        <taxon>Dikarya</taxon>
        <taxon>Basidiomycota</taxon>
        <taxon>Pucciniomycotina</taxon>
        <taxon>Pucciniomycetes</taxon>
        <taxon>Pucciniales</taxon>
        <taxon>Pucciniaceae</taxon>
        <taxon>Puccinia</taxon>
    </lineage>
</organism>
<gene>
    <name evidence="2" type="ORF">PCANC_08704</name>
</gene>
<comment type="caution">
    <text evidence="2">The sequence shown here is derived from an EMBL/GenBank/DDBJ whole genome shotgun (WGS) entry which is preliminary data.</text>
</comment>
<dbReference type="AlphaFoldDB" id="A0A2N5VS99"/>
<dbReference type="EMBL" id="PGCJ01000072">
    <property type="protein sequence ID" value="PLW52871.1"/>
    <property type="molecule type" value="Genomic_DNA"/>
</dbReference>
<proteinExistence type="predicted"/>
<evidence type="ECO:0008006" key="4">
    <source>
        <dbReference type="Google" id="ProtNLM"/>
    </source>
</evidence>
<keyword evidence="3" id="KW-1185">Reference proteome</keyword>
<feature type="compositionally biased region" description="Basic and acidic residues" evidence="1">
    <location>
        <begin position="104"/>
        <end position="114"/>
    </location>
</feature>
<name>A0A2N5VS99_9BASI</name>
<evidence type="ECO:0000313" key="3">
    <source>
        <dbReference type="Proteomes" id="UP000235388"/>
    </source>
</evidence>
<feature type="compositionally biased region" description="Polar residues" evidence="1">
    <location>
        <begin position="139"/>
        <end position="148"/>
    </location>
</feature>